<accession>A0ABT9XVT4</accession>
<evidence type="ECO:0000256" key="1">
    <source>
        <dbReference type="ARBA" id="ARBA00010609"/>
    </source>
</evidence>
<comment type="caution">
    <text evidence="4">The sequence shown here is derived from an EMBL/GenBank/DDBJ whole genome shotgun (WGS) entry which is preliminary data.</text>
</comment>
<keyword evidence="4" id="KW-0946">Virion</keyword>
<dbReference type="EMBL" id="JAUSTW010000004">
    <property type="protein sequence ID" value="MDQ0199682.1"/>
    <property type="molecule type" value="Genomic_DNA"/>
</dbReference>
<evidence type="ECO:0000259" key="2">
    <source>
        <dbReference type="Pfam" id="PF07731"/>
    </source>
</evidence>
<dbReference type="CDD" id="cd13844">
    <property type="entry name" value="CuRO_1_BOD_CotA_like"/>
    <property type="match status" value="1"/>
</dbReference>
<organism evidence="4 5">
    <name type="scientific">Neobacillus ginsengisoli</name>
    <dbReference type="NCBI Taxonomy" id="904295"/>
    <lineage>
        <taxon>Bacteria</taxon>
        <taxon>Bacillati</taxon>
        <taxon>Bacillota</taxon>
        <taxon>Bacilli</taxon>
        <taxon>Bacillales</taxon>
        <taxon>Bacillaceae</taxon>
        <taxon>Neobacillus</taxon>
    </lineage>
</organism>
<proteinExistence type="inferred from homology"/>
<dbReference type="PANTHER" id="PTHR48267">
    <property type="entry name" value="CUPREDOXIN SUPERFAMILY PROTEIN"/>
    <property type="match status" value="1"/>
</dbReference>
<dbReference type="RefSeq" id="WP_307408827.1">
    <property type="nucleotide sequence ID" value="NZ_JAUSTW010000004.1"/>
</dbReference>
<gene>
    <name evidence="4" type="ORF">J2S10_002864</name>
</gene>
<dbReference type="CDD" id="cd13891">
    <property type="entry name" value="CuRO_3_CotA_like"/>
    <property type="match status" value="1"/>
</dbReference>
<dbReference type="PANTHER" id="PTHR48267:SF1">
    <property type="entry name" value="BILIRUBIN OXIDASE"/>
    <property type="match status" value="1"/>
</dbReference>
<dbReference type="InterPro" id="IPR011707">
    <property type="entry name" value="Cu-oxidase-like_N"/>
</dbReference>
<evidence type="ECO:0000259" key="3">
    <source>
        <dbReference type="Pfam" id="PF07732"/>
    </source>
</evidence>
<dbReference type="InterPro" id="IPR011706">
    <property type="entry name" value="Cu-oxidase_C"/>
</dbReference>
<dbReference type="Pfam" id="PF07732">
    <property type="entry name" value="Cu-oxidase_3"/>
    <property type="match status" value="2"/>
</dbReference>
<reference evidence="4 5" key="1">
    <citation type="submission" date="2023-07" db="EMBL/GenBank/DDBJ databases">
        <title>Genomic Encyclopedia of Type Strains, Phase IV (KMG-IV): sequencing the most valuable type-strain genomes for metagenomic binning, comparative biology and taxonomic classification.</title>
        <authorList>
            <person name="Goeker M."/>
        </authorList>
    </citation>
    <scope>NUCLEOTIDE SEQUENCE [LARGE SCALE GENOMIC DNA]</scope>
    <source>
        <strain evidence="4 5">DSM 27594</strain>
    </source>
</reference>
<dbReference type="Proteomes" id="UP001224122">
    <property type="component" value="Unassembled WGS sequence"/>
</dbReference>
<name>A0ABT9XVT4_9BACI</name>
<dbReference type="CDD" id="cd13868">
    <property type="entry name" value="CuRO_2_CotA_like"/>
    <property type="match status" value="1"/>
</dbReference>
<keyword evidence="5" id="KW-1185">Reference proteome</keyword>
<evidence type="ECO:0000313" key="4">
    <source>
        <dbReference type="EMBL" id="MDQ0199682.1"/>
    </source>
</evidence>
<feature type="domain" description="Plastocyanin-like" evidence="2">
    <location>
        <begin position="402"/>
        <end position="511"/>
    </location>
</feature>
<feature type="domain" description="Plastocyanin-like" evidence="3">
    <location>
        <begin position="44"/>
        <end position="93"/>
    </location>
</feature>
<keyword evidence="4" id="KW-0167">Capsid protein</keyword>
<dbReference type="InterPro" id="IPR008972">
    <property type="entry name" value="Cupredoxin"/>
</dbReference>
<dbReference type="SUPFAM" id="SSF49503">
    <property type="entry name" value="Cupredoxins"/>
    <property type="match status" value="3"/>
</dbReference>
<feature type="domain" description="Plastocyanin-like" evidence="3">
    <location>
        <begin position="99"/>
        <end position="176"/>
    </location>
</feature>
<protein>
    <submittedName>
        <fullName evidence="4">Spore coat protein A</fullName>
    </submittedName>
</protein>
<dbReference type="Pfam" id="PF07731">
    <property type="entry name" value="Cu-oxidase_2"/>
    <property type="match status" value="1"/>
</dbReference>
<evidence type="ECO:0000313" key="5">
    <source>
        <dbReference type="Proteomes" id="UP001224122"/>
    </source>
</evidence>
<dbReference type="Gene3D" id="2.60.40.420">
    <property type="entry name" value="Cupredoxins - blue copper proteins"/>
    <property type="match status" value="3"/>
</dbReference>
<sequence>MKLTKFKDPLPIPPVLKSKWRTEEYTYYEVFMQETKQSFHSELPKTTIWGYEGIYPGPTIEAEMGERVFVKWMNDLPERHLFPIDHTVHGAEKEKSTVRTVVHLHGGRTEPASDGYPDAWFTKGFASQGPFFEKMIYEYQNRQSSRTLWYHDHAIGVTRLNIYAGLAGFYLIRDSQERSLNLPTSKHEIPLMIQDRSFHEDGSLFYPEQPEDNKSGITPSIIPSFFGDTIVVNGKVWPYLEVEPRKYRFRMLNGANARFFRLNMDSGQLFFQIGSDSGFLEQPVGVKSLLLAPAERADVIIDFSNLGGKSITLKNDAPTHFPIGDPVDPQTTGIVMQFRVTKLLSSIDTSVIPANMGTINRLPVQSAGQHRFLELSEEKDLYGRSFFLLDKKKWDDPITENPWLGSTEIWNFVNTNGDDHPIHVHLVQFQILLRQPFDVDHYKNTRQIKYTGPPVLPEFGERGWKDTVKCPPSHVTSIIIPFFPFTGQYVWHCHMLEHEDYEMMRPYQVLPPS</sequence>
<dbReference type="InterPro" id="IPR045087">
    <property type="entry name" value="Cu-oxidase_fam"/>
</dbReference>
<comment type="similarity">
    <text evidence="1">Belongs to the multicopper oxidase family.</text>
</comment>